<dbReference type="PANTHER" id="PTHR22617:SF45">
    <property type="entry name" value="CHEMOTAXIS PROTEIN CHEW"/>
    <property type="match status" value="1"/>
</dbReference>
<dbReference type="RefSeq" id="WP_179707560.1">
    <property type="nucleotide sequence ID" value="NZ_JACCAU010000001.1"/>
</dbReference>
<keyword evidence="3" id="KW-0963">Cytoplasm</keyword>
<accession>A0A7Y9WCB7</accession>
<comment type="caution">
    <text evidence="6">The sequence shown here is derived from an EMBL/GenBank/DDBJ whole genome shotgun (WGS) entry which is preliminary data.</text>
</comment>
<gene>
    <name evidence="6" type="ORF">GGD41_005033</name>
</gene>
<feature type="region of interest" description="Disordered" evidence="4">
    <location>
        <begin position="144"/>
        <end position="166"/>
    </location>
</feature>
<dbReference type="GO" id="GO:0005829">
    <property type="term" value="C:cytosol"/>
    <property type="evidence" value="ECO:0007669"/>
    <property type="project" value="TreeGrafter"/>
</dbReference>
<evidence type="ECO:0000256" key="3">
    <source>
        <dbReference type="ARBA" id="ARBA00022490"/>
    </source>
</evidence>
<dbReference type="PANTHER" id="PTHR22617">
    <property type="entry name" value="CHEMOTAXIS SENSOR HISTIDINE KINASE-RELATED"/>
    <property type="match status" value="1"/>
</dbReference>
<evidence type="ECO:0000313" key="7">
    <source>
        <dbReference type="Proteomes" id="UP000572540"/>
    </source>
</evidence>
<dbReference type="GO" id="GO:0006935">
    <property type="term" value="P:chemotaxis"/>
    <property type="evidence" value="ECO:0007669"/>
    <property type="project" value="InterPro"/>
</dbReference>
<dbReference type="Gene3D" id="2.40.50.180">
    <property type="entry name" value="CheA-289, Domain 4"/>
    <property type="match status" value="1"/>
</dbReference>
<protein>
    <recommendedName>
        <fullName evidence="2">Chemotaxis protein CheW</fullName>
    </recommendedName>
</protein>
<dbReference type="InterPro" id="IPR036061">
    <property type="entry name" value="CheW-like_dom_sf"/>
</dbReference>
<dbReference type="SMART" id="SM00260">
    <property type="entry name" value="CheW"/>
    <property type="match status" value="1"/>
</dbReference>
<dbReference type="InterPro" id="IPR039315">
    <property type="entry name" value="CheW"/>
</dbReference>
<organism evidence="6 7">
    <name type="scientific">Paraburkholderia bryophila</name>
    <dbReference type="NCBI Taxonomy" id="420952"/>
    <lineage>
        <taxon>Bacteria</taxon>
        <taxon>Pseudomonadati</taxon>
        <taxon>Pseudomonadota</taxon>
        <taxon>Betaproteobacteria</taxon>
        <taxon>Burkholderiales</taxon>
        <taxon>Burkholderiaceae</taxon>
        <taxon>Paraburkholderia</taxon>
    </lineage>
</organism>
<evidence type="ECO:0000256" key="2">
    <source>
        <dbReference type="ARBA" id="ARBA00021483"/>
    </source>
</evidence>
<comment type="subcellular location">
    <subcellularLocation>
        <location evidence="1">Cytoplasm</location>
    </subcellularLocation>
</comment>
<dbReference type="GO" id="GO:0007165">
    <property type="term" value="P:signal transduction"/>
    <property type="evidence" value="ECO:0007669"/>
    <property type="project" value="InterPro"/>
</dbReference>
<evidence type="ECO:0000259" key="5">
    <source>
        <dbReference type="PROSITE" id="PS50851"/>
    </source>
</evidence>
<evidence type="ECO:0000313" key="6">
    <source>
        <dbReference type="EMBL" id="NYH17805.1"/>
    </source>
</evidence>
<sequence>MADTQTIGFDDCWNRIGVRGDSSCERLDDYVRCLNCPVFEAAAARLLDRAIPRVDLALHEARVPAQAHRKHEGQNASESFLVFRIGDEWLALPTPVFKRIVQTRPIHTLPHRQHRAVLGVVNVQGELLVCLSLAHLLGFDAGGAAQDQRNKHDGRNDRNSRDDRARHELPRLLVVSRGEEHAVLPVDQVDGVHRIALDSFCPPPATLSQAAAAHTRAVAPWRGMSVGLLDADALFDTLNRSLG</sequence>
<dbReference type="SUPFAM" id="SSF50341">
    <property type="entry name" value="CheW-like"/>
    <property type="match status" value="1"/>
</dbReference>
<dbReference type="EMBL" id="JACCAU010000001">
    <property type="protein sequence ID" value="NYH17805.1"/>
    <property type="molecule type" value="Genomic_DNA"/>
</dbReference>
<dbReference type="Pfam" id="PF01584">
    <property type="entry name" value="CheW"/>
    <property type="match status" value="1"/>
</dbReference>
<dbReference type="Proteomes" id="UP000572540">
    <property type="component" value="Unassembled WGS sequence"/>
</dbReference>
<dbReference type="Gene3D" id="2.30.30.40">
    <property type="entry name" value="SH3 Domains"/>
    <property type="match status" value="1"/>
</dbReference>
<evidence type="ECO:0000256" key="1">
    <source>
        <dbReference type="ARBA" id="ARBA00004496"/>
    </source>
</evidence>
<reference evidence="6 7" key="1">
    <citation type="submission" date="2020-07" db="EMBL/GenBank/DDBJ databases">
        <title>Exploring microbial biodiversity for novel pathways involved in the catabolism of aromatic compounds derived from lignin.</title>
        <authorList>
            <person name="Elkins J."/>
        </authorList>
    </citation>
    <scope>NUCLEOTIDE SEQUENCE [LARGE SCALE GENOMIC DNA]</scope>
    <source>
        <strain evidence="6 7">H2C3B</strain>
    </source>
</reference>
<dbReference type="PROSITE" id="PS50851">
    <property type="entry name" value="CHEW"/>
    <property type="match status" value="1"/>
</dbReference>
<feature type="compositionally biased region" description="Basic and acidic residues" evidence="4">
    <location>
        <begin position="148"/>
        <end position="166"/>
    </location>
</feature>
<proteinExistence type="predicted"/>
<evidence type="ECO:0000256" key="4">
    <source>
        <dbReference type="SAM" id="MobiDB-lite"/>
    </source>
</evidence>
<feature type="domain" description="CheW-like" evidence="5">
    <location>
        <begin position="77"/>
        <end position="240"/>
    </location>
</feature>
<name>A0A7Y9WCB7_9BURK</name>
<dbReference type="AlphaFoldDB" id="A0A7Y9WCB7"/>
<dbReference type="InterPro" id="IPR002545">
    <property type="entry name" value="CheW-lke_dom"/>
</dbReference>